<evidence type="ECO:0000256" key="1">
    <source>
        <dbReference type="ARBA" id="ARBA00004141"/>
    </source>
</evidence>
<dbReference type="Pfam" id="PF01741">
    <property type="entry name" value="MscL"/>
    <property type="match status" value="1"/>
</dbReference>
<comment type="caution">
    <text evidence="10">The sequence shown here is derived from an EMBL/GenBank/DDBJ whole genome shotgun (WGS) entry which is preliminary data.</text>
</comment>
<dbReference type="PANTHER" id="PTHR30266:SF2">
    <property type="entry name" value="LARGE-CONDUCTANCE MECHANOSENSITIVE CHANNEL"/>
    <property type="match status" value="1"/>
</dbReference>
<dbReference type="HAMAP" id="MF_00115">
    <property type="entry name" value="MscL"/>
    <property type="match status" value="1"/>
</dbReference>
<sequence length="201" mass="22620">MKNFFGEFKKFISRGNVMDMAVGTIIGAAFTAIVTALSNGILKPIINTVIFYICGGDTDALSKMYTPLVKVWELDANGNATATLDMTKSIFIDWGAFISAIINFLLVAIVLFLIVRMFNKIKDASHEVKSAVNKQSPFSKQQLKEFRKQGKTRREICALEEQRRAQLLEEQRLAEEQAKQNAPKTQEQLLQEIVTILSEKK</sequence>
<dbReference type="NCBIfam" id="TIGR00220">
    <property type="entry name" value="mscL"/>
    <property type="match status" value="1"/>
</dbReference>
<keyword evidence="6 9" id="KW-0406">Ion transport</keyword>
<dbReference type="EMBL" id="DVHL01000011">
    <property type="protein sequence ID" value="HIR65513.1"/>
    <property type="molecule type" value="Genomic_DNA"/>
</dbReference>
<comment type="subcellular location">
    <subcellularLocation>
        <location evidence="9">Cell membrane</location>
        <topology evidence="9">Multi-pass membrane protein</topology>
    </subcellularLocation>
    <subcellularLocation>
        <location evidence="1">Membrane</location>
        <topology evidence="1">Multi-pass membrane protein</topology>
    </subcellularLocation>
</comment>
<dbReference type="SUPFAM" id="SSF81330">
    <property type="entry name" value="Gated mechanosensitive channel"/>
    <property type="match status" value="1"/>
</dbReference>
<dbReference type="PANTHER" id="PTHR30266">
    <property type="entry name" value="MECHANOSENSITIVE CHANNEL MSCL"/>
    <property type="match status" value="1"/>
</dbReference>
<dbReference type="InterPro" id="IPR037673">
    <property type="entry name" value="MSC/AndL"/>
</dbReference>
<comment type="similarity">
    <text evidence="9">Belongs to the MscL family.</text>
</comment>
<keyword evidence="8 9" id="KW-0407">Ion channel</keyword>
<dbReference type="GO" id="GO:0005886">
    <property type="term" value="C:plasma membrane"/>
    <property type="evidence" value="ECO:0007669"/>
    <property type="project" value="UniProtKB-SubCell"/>
</dbReference>
<evidence type="ECO:0000256" key="5">
    <source>
        <dbReference type="ARBA" id="ARBA00022989"/>
    </source>
</evidence>
<evidence type="ECO:0000256" key="8">
    <source>
        <dbReference type="ARBA" id="ARBA00023303"/>
    </source>
</evidence>
<evidence type="ECO:0000256" key="4">
    <source>
        <dbReference type="ARBA" id="ARBA00022692"/>
    </source>
</evidence>
<reference evidence="10" key="1">
    <citation type="submission" date="2020-10" db="EMBL/GenBank/DDBJ databases">
        <authorList>
            <person name="Gilroy R."/>
        </authorList>
    </citation>
    <scope>NUCLEOTIDE SEQUENCE</scope>
    <source>
        <strain evidence="10">CHK121-14286</strain>
    </source>
</reference>
<evidence type="ECO:0000313" key="11">
    <source>
        <dbReference type="Proteomes" id="UP000824200"/>
    </source>
</evidence>
<evidence type="ECO:0000313" key="10">
    <source>
        <dbReference type="EMBL" id="HIR65513.1"/>
    </source>
</evidence>
<protein>
    <recommendedName>
        <fullName evidence="9">Large-conductance mechanosensitive channel</fullName>
    </recommendedName>
</protein>
<evidence type="ECO:0000256" key="9">
    <source>
        <dbReference type="HAMAP-Rule" id="MF_00115"/>
    </source>
</evidence>
<keyword evidence="3 9" id="KW-1003">Cell membrane</keyword>
<dbReference type="Gene3D" id="1.10.1200.120">
    <property type="entry name" value="Large-conductance mechanosensitive channel, MscL, domain 1"/>
    <property type="match status" value="1"/>
</dbReference>
<dbReference type="InterPro" id="IPR036019">
    <property type="entry name" value="MscL_channel"/>
</dbReference>
<organism evidence="10 11">
    <name type="scientific">Candidatus Fimimonas gallinarum</name>
    <dbReference type="NCBI Taxonomy" id="2840821"/>
    <lineage>
        <taxon>Bacteria</taxon>
        <taxon>Pseudomonadati</taxon>
        <taxon>Myxococcota</taxon>
        <taxon>Myxococcia</taxon>
        <taxon>Myxococcales</taxon>
        <taxon>Cystobacterineae</taxon>
        <taxon>Myxococcaceae</taxon>
        <taxon>Myxococcaceae incertae sedis</taxon>
        <taxon>Candidatus Fimimonas</taxon>
    </lineage>
</organism>
<evidence type="ECO:0000256" key="3">
    <source>
        <dbReference type="ARBA" id="ARBA00022475"/>
    </source>
</evidence>
<keyword evidence="2 9" id="KW-0813">Transport</keyword>
<feature type="transmembrane region" description="Helical" evidence="9">
    <location>
        <begin position="21"/>
        <end position="42"/>
    </location>
</feature>
<proteinExistence type="inferred from homology"/>
<keyword evidence="5 9" id="KW-1133">Transmembrane helix</keyword>
<evidence type="ECO:0000256" key="7">
    <source>
        <dbReference type="ARBA" id="ARBA00023136"/>
    </source>
</evidence>
<dbReference type="InterPro" id="IPR001185">
    <property type="entry name" value="MS_channel"/>
</dbReference>
<dbReference type="AlphaFoldDB" id="A0A9D1J7L5"/>
<feature type="transmembrane region" description="Helical" evidence="9">
    <location>
        <begin position="94"/>
        <end position="115"/>
    </location>
</feature>
<keyword evidence="4 9" id="KW-0812">Transmembrane</keyword>
<evidence type="ECO:0000256" key="2">
    <source>
        <dbReference type="ARBA" id="ARBA00022448"/>
    </source>
</evidence>
<comment type="subunit">
    <text evidence="9">Homopentamer.</text>
</comment>
<comment type="function">
    <text evidence="9">Channel that opens in response to stretch forces in the membrane lipid bilayer. May participate in the regulation of osmotic pressure changes within the cell.</text>
</comment>
<gene>
    <name evidence="9 10" type="primary">mscL</name>
    <name evidence="10" type="ORF">IAC95_01285</name>
</gene>
<keyword evidence="7 9" id="KW-0472">Membrane</keyword>
<evidence type="ECO:0000256" key="6">
    <source>
        <dbReference type="ARBA" id="ARBA00023065"/>
    </source>
</evidence>
<name>A0A9D1J7L5_9BACT</name>
<dbReference type="GO" id="GO:0008381">
    <property type="term" value="F:mechanosensitive monoatomic ion channel activity"/>
    <property type="evidence" value="ECO:0007669"/>
    <property type="project" value="UniProtKB-UniRule"/>
</dbReference>
<accession>A0A9D1J7L5</accession>
<reference evidence="10" key="2">
    <citation type="journal article" date="2021" name="PeerJ">
        <title>Extensive microbial diversity within the chicken gut microbiome revealed by metagenomics and culture.</title>
        <authorList>
            <person name="Gilroy R."/>
            <person name="Ravi A."/>
            <person name="Getino M."/>
            <person name="Pursley I."/>
            <person name="Horton D.L."/>
            <person name="Alikhan N.F."/>
            <person name="Baker D."/>
            <person name="Gharbi K."/>
            <person name="Hall N."/>
            <person name="Watson M."/>
            <person name="Adriaenssens E.M."/>
            <person name="Foster-Nyarko E."/>
            <person name="Jarju S."/>
            <person name="Secka A."/>
            <person name="Antonio M."/>
            <person name="Oren A."/>
            <person name="Chaudhuri R.R."/>
            <person name="La Ragione R."/>
            <person name="Hildebrand F."/>
            <person name="Pallen M.J."/>
        </authorList>
    </citation>
    <scope>NUCLEOTIDE SEQUENCE</scope>
    <source>
        <strain evidence="10">CHK121-14286</strain>
    </source>
</reference>
<dbReference type="Proteomes" id="UP000824200">
    <property type="component" value="Unassembled WGS sequence"/>
</dbReference>